<organism evidence="1 2">
    <name type="scientific">Caerostris extrusa</name>
    <name type="common">Bark spider</name>
    <name type="synonym">Caerostris bankana</name>
    <dbReference type="NCBI Taxonomy" id="172846"/>
    <lineage>
        <taxon>Eukaryota</taxon>
        <taxon>Metazoa</taxon>
        <taxon>Ecdysozoa</taxon>
        <taxon>Arthropoda</taxon>
        <taxon>Chelicerata</taxon>
        <taxon>Arachnida</taxon>
        <taxon>Araneae</taxon>
        <taxon>Araneomorphae</taxon>
        <taxon>Entelegynae</taxon>
        <taxon>Araneoidea</taxon>
        <taxon>Araneidae</taxon>
        <taxon>Caerostris</taxon>
    </lineage>
</organism>
<dbReference type="AlphaFoldDB" id="A0AAV4S5L7"/>
<evidence type="ECO:0008006" key="3">
    <source>
        <dbReference type="Google" id="ProtNLM"/>
    </source>
</evidence>
<evidence type="ECO:0000313" key="2">
    <source>
        <dbReference type="Proteomes" id="UP001054945"/>
    </source>
</evidence>
<reference evidence="1 2" key="1">
    <citation type="submission" date="2021-06" db="EMBL/GenBank/DDBJ databases">
        <title>Caerostris extrusa draft genome.</title>
        <authorList>
            <person name="Kono N."/>
            <person name="Arakawa K."/>
        </authorList>
    </citation>
    <scope>NUCLEOTIDE SEQUENCE [LARGE SCALE GENOMIC DNA]</scope>
</reference>
<gene>
    <name evidence="1" type="ORF">CEXT_347641</name>
</gene>
<proteinExistence type="predicted"/>
<name>A0AAV4S5L7_CAEEX</name>
<dbReference type="EMBL" id="BPLR01009003">
    <property type="protein sequence ID" value="GIY28930.1"/>
    <property type="molecule type" value="Genomic_DNA"/>
</dbReference>
<feature type="non-terminal residue" evidence="1">
    <location>
        <position position="1"/>
    </location>
</feature>
<dbReference type="Proteomes" id="UP001054945">
    <property type="component" value="Unassembled WGS sequence"/>
</dbReference>
<keyword evidence="2" id="KW-1185">Reference proteome</keyword>
<accession>A0AAV4S5L7</accession>
<sequence length="269" mass="29087">AQAVGELKTNFAPPFPCLESGKAGRSSVRRSTLSAAALRTAAVLPGGKGSAGMFLPPEIRKRYAGEDGRSRAKQKTKKLNFKILPESPPAPECTCPPSCWLPPFLQTPAQNCVPGSIGFGKNVRKELTKKTIRNGVICKGQATEERSLTWEKEFGSIVIHLLFGSIKPFLIVGSRSRRNHRPYAGQEGIKFHEKTDEGTLKSHLNDNVCSPQAIRHPFLPIWGSRLGGGGGTVLKEVVASFAIVFGNPRGIARVANPYSCVTRSGRRGE</sequence>
<evidence type="ECO:0000313" key="1">
    <source>
        <dbReference type="EMBL" id="GIY28930.1"/>
    </source>
</evidence>
<comment type="caution">
    <text evidence="1">The sequence shown here is derived from an EMBL/GenBank/DDBJ whole genome shotgun (WGS) entry which is preliminary data.</text>
</comment>
<protein>
    <recommendedName>
        <fullName evidence="3">Ribosomal protein S3</fullName>
    </recommendedName>
</protein>